<dbReference type="InterPro" id="IPR013149">
    <property type="entry name" value="ADH-like_C"/>
</dbReference>
<evidence type="ECO:0000259" key="2">
    <source>
        <dbReference type="SMART" id="SM00829"/>
    </source>
</evidence>
<keyword evidence="1" id="KW-0521">NADP</keyword>
<dbReference type="PANTHER" id="PTHR44154">
    <property type="entry name" value="QUINONE OXIDOREDUCTASE"/>
    <property type="match status" value="1"/>
</dbReference>
<gene>
    <name evidence="3" type="ORF">GCM10022222_62160</name>
</gene>
<dbReference type="InterPro" id="IPR051603">
    <property type="entry name" value="Zinc-ADH_QOR/CCCR"/>
</dbReference>
<dbReference type="InterPro" id="IPR020843">
    <property type="entry name" value="ER"/>
</dbReference>
<name>A0ABP6XPG1_9PSEU</name>
<comment type="caution">
    <text evidence="3">The sequence shown here is derived from an EMBL/GenBank/DDBJ whole genome shotgun (WGS) entry which is preliminary data.</text>
</comment>
<reference evidence="4" key="1">
    <citation type="journal article" date="2019" name="Int. J. Syst. Evol. Microbiol.">
        <title>The Global Catalogue of Microorganisms (GCM) 10K type strain sequencing project: providing services to taxonomists for standard genome sequencing and annotation.</title>
        <authorList>
            <consortium name="The Broad Institute Genomics Platform"/>
            <consortium name="The Broad Institute Genome Sequencing Center for Infectious Disease"/>
            <person name="Wu L."/>
            <person name="Ma J."/>
        </authorList>
    </citation>
    <scope>NUCLEOTIDE SEQUENCE [LARGE SCALE GENOMIC DNA]</scope>
    <source>
        <strain evidence="4">JCM 16898</strain>
    </source>
</reference>
<accession>A0ABP6XPG1</accession>
<dbReference type="PANTHER" id="PTHR44154:SF1">
    <property type="entry name" value="QUINONE OXIDOREDUCTASE"/>
    <property type="match status" value="1"/>
</dbReference>
<dbReference type="RefSeq" id="WP_344866211.1">
    <property type="nucleotide sequence ID" value="NZ_BAAAZN010000016.1"/>
</dbReference>
<proteinExistence type="predicted"/>
<dbReference type="InterPro" id="IPR036291">
    <property type="entry name" value="NAD(P)-bd_dom_sf"/>
</dbReference>
<sequence length="309" mass="31899">MTAEYQAVVYTEYGGPEVLHVVDRKVTDPGPGEVRIAVRAAGLNPLDWKIRTGAMAAMRPVEFPVVPGMDVAGVVEQIGAAVTEFRPGDEVLGTTAQGSFAEYVLAETGTLAKKPAGLSWDSAAALPVVATTAYRVLNLLELKPQETLLIDGVAGGVGTIAVQLAAKRGLTVIGTCREDNHEYVRSLGATPVSYGDGLADRVRAAAPQGVDAALDASGRGSLPTLVELTGDAGRVIAIAGRPAVPGVRFSAGNDGEVPGSLAEAAELAARGELKLPVHSEPFSAEGAAELHRRSETGHTRGKLVLHFGA</sequence>
<dbReference type="Gene3D" id="3.40.50.720">
    <property type="entry name" value="NAD(P)-binding Rossmann-like Domain"/>
    <property type="match status" value="1"/>
</dbReference>
<dbReference type="Gene3D" id="3.90.180.10">
    <property type="entry name" value="Medium-chain alcohol dehydrogenases, catalytic domain"/>
    <property type="match status" value="1"/>
</dbReference>
<dbReference type="CDD" id="cd05289">
    <property type="entry name" value="MDR_like_2"/>
    <property type="match status" value="1"/>
</dbReference>
<dbReference type="Proteomes" id="UP001500689">
    <property type="component" value="Unassembled WGS sequence"/>
</dbReference>
<evidence type="ECO:0000313" key="4">
    <source>
        <dbReference type="Proteomes" id="UP001500689"/>
    </source>
</evidence>
<evidence type="ECO:0000313" key="3">
    <source>
        <dbReference type="EMBL" id="GAA3569599.1"/>
    </source>
</evidence>
<dbReference type="InterPro" id="IPR011032">
    <property type="entry name" value="GroES-like_sf"/>
</dbReference>
<keyword evidence="4" id="KW-1185">Reference proteome</keyword>
<dbReference type="InterPro" id="IPR013154">
    <property type="entry name" value="ADH-like_N"/>
</dbReference>
<dbReference type="SUPFAM" id="SSF50129">
    <property type="entry name" value="GroES-like"/>
    <property type="match status" value="1"/>
</dbReference>
<organism evidence="3 4">
    <name type="scientific">Amycolatopsis ultiminotia</name>
    <dbReference type="NCBI Taxonomy" id="543629"/>
    <lineage>
        <taxon>Bacteria</taxon>
        <taxon>Bacillati</taxon>
        <taxon>Actinomycetota</taxon>
        <taxon>Actinomycetes</taxon>
        <taxon>Pseudonocardiales</taxon>
        <taxon>Pseudonocardiaceae</taxon>
        <taxon>Amycolatopsis</taxon>
    </lineage>
</organism>
<dbReference type="Pfam" id="PF00107">
    <property type="entry name" value="ADH_zinc_N"/>
    <property type="match status" value="1"/>
</dbReference>
<feature type="domain" description="Enoyl reductase (ER)" evidence="2">
    <location>
        <begin position="14"/>
        <end position="305"/>
    </location>
</feature>
<dbReference type="EMBL" id="BAAAZN010000016">
    <property type="protein sequence ID" value="GAA3569599.1"/>
    <property type="molecule type" value="Genomic_DNA"/>
</dbReference>
<dbReference type="SMART" id="SM00829">
    <property type="entry name" value="PKS_ER"/>
    <property type="match status" value="1"/>
</dbReference>
<protein>
    <submittedName>
        <fullName evidence="3">NADP-dependent oxidoreductase</fullName>
    </submittedName>
</protein>
<dbReference type="SUPFAM" id="SSF51735">
    <property type="entry name" value="NAD(P)-binding Rossmann-fold domains"/>
    <property type="match status" value="1"/>
</dbReference>
<dbReference type="Pfam" id="PF08240">
    <property type="entry name" value="ADH_N"/>
    <property type="match status" value="1"/>
</dbReference>
<evidence type="ECO:0000256" key="1">
    <source>
        <dbReference type="ARBA" id="ARBA00022857"/>
    </source>
</evidence>